<evidence type="ECO:0000313" key="6">
    <source>
        <dbReference type="Proteomes" id="UP000789595"/>
    </source>
</evidence>
<dbReference type="EMBL" id="HBIW01020735">
    <property type="protein sequence ID" value="CAE0702408.1"/>
    <property type="molecule type" value="Transcribed_RNA"/>
</dbReference>
<accession>A0A7S4EB85</accession>
<dbReference type="CDD" id="cd02869">
    <property type="entry name" value="PseudoU_synth_RluA_like"/>
    <property type="match status" value="1"/>
</dbReference>
<evidence type="ECO:0000256" key="2">
    <source>
        <dbReference type="SAM" id="SignalP"/>
    </source>
</evidence>
<keyword evidence="2" id="KW-0732">Signal</keyword>
<reference evidence="4" key="1">
    <citation type="submission" date="2021-01" db="EMBL/GenBank/DDBJ databases">
        <authorList>
            <person name="Corre E."/>
            <person name="Pelletier E."/>
            <person name="Niang G."/>
            <person name="Scheremetjew M."/>
            <person name="Finn R."/>
            <person name="Kale V."/>
            <person name="Holt S."/>
            <person name="Cochrane G."/>
            <person name="Meng A."/>
            <person name="Brown T."/>
            <person name="Cohen L."/>
        </authorList>
    </citation>
    <scope>NUCLEOTIDE SEQUENCE</scope>
    <source>
        <strain evidence="4">CCMP1756</strain>
    </source>
</reference>
<dbReference type="InterPro" id="IPR006145">
    <property type="entry name" value="PsdUridine_synth_RsuA/RluA"/>
</dbReference>
<dbReference type="Pfam" id="PF00849">
    <property type="entry name" value="PseudoU_synth_2"/>
    <property type="match status" value="1"/>
</dbReference>
<dbReference type="Gene3D" id="3.30.2350.10">
    <property type="entry name" value="Pseudouridine synthase"/>
    <property type="match status" value="1"/>
</dbReference>
<evidence type="ECO:0000259" key="3">
    <source>
        <dbReference type="Pfam" id="PF00849"/>
    </source>
</evidence>
<evidence type="ECO:0000313" key="5">
    <source>
        <dbReference type="EMBL" id="CAH0378746.1"/>
    </source>
</evidence>
<dbReference type="EMBL" id="CAKKNE010000006">
    <property type="protein sequence ID" value="CAH0378746.1"/>
    <property type="molecule type" value="Genomic_DNA"/>
</dbReference>
<keyword evidence="6" id="KW-1185">Reference proteome</keyword>
<dbReference type="PANTHER" id="PTHR21600">
    <property type="entry name" value="MITOCHONDRIAL RNA PSEUDOURIDINE SYNTHASE"/>
    <property type="match status" value="1"/>
</dbReference>
<dbReference type="PANTHER" id="PTHR21600:SF87">
    <property type="entry name" value="RNA PSEUDOURIDYLATE SYNTHASE DOMAIN-CONTAINING PROTEIN 1"/>
    <property type="match status" value="1"/>
</dbReference>
<feature type="domain" description="Pseudouridine synthase RsuA/RluA-like" evidence="3">
    <location>
        <begin position="166"/>
        <end position="296"/>
    </location>
</feature>
<dbReference type="AlphaFoldDB" id="A0A7S4EB85"/>
<gene>
    <name evidence="4" type="ORF">PCAL00307_LOCUS17853</name>
    <name evidence="5" type="ORF">PECAL_6P03420</name>
</gene>
<evidence type="ECO:0000313" key="4">
    <source>
        <dbReference type="EMBL" id="CAE0702408.1"/>
    </source>
</evidence>
<feature type="chain" id="PRO_5035593874" description="Pseudouridine synthase RsuA/RluA-like domain-containing protein" evidence="2">
    <location>
        <begin position="16"/>
        <end position="356"/>
    </location>
</feature>
<dbReference type="InterPro" id="IPR020103">
    <property type="entry name" value="PsdUridine_synth_cat_dom_sf"/>
</dbReference>
<dbReference type="GO" id="GO:0009982">
    <property type="term" value="F:pseudouridine synthase activity"/>
    <property type="evidence" value="ECO:0007669"/>
    <property type="project" value="InterPro"/>
</dbReference>
<sequence>MKRLITMLSLQHTAAVVLKRAAAATPQAFERATGLRVLHMSPAVVVVDKPTGLRSVPAYGPTRALLADFARRQAAGEADLQEKFERPTRRDRWCGVARDLDGLAPELRRRWDSLPRTKSKFIKFCGGPAGGRLNLDEAEDAWQLLRAAVAQREAEEGMEESDSVLRRVQREAGFPEACPVHRLDYATSGCLAVALTQAGASDISLQWRKRTVDKAYEAVVEGTVARDEGLIDKALLRVDAVKRSGDPSRVEVVDDDVPGAKLSLSSYKVLARSDRATVLDLTPHTGRLHQLRAHCKALGHPIVGDWLYGTGDANRLCLHASRLAFDDPALGGERVCVASAASWELSEPFPELVYVS</sequence>
<name>A0A7S4EB85_9STRA</name>
<reference evidence="5" key="2">
    <citation type="submission" date="2021-11" db="EMBL/GenBank/DDBJ databases">
        <authorList>
            <consortium name="Genoscope - CEA"/>
            <person name="William W."/>
        </authorList>
    </citation>
    <scope>NUCLEOTIDE SEQUENCE</scope>
</reference>
<protein>
    <recommendedName>
        <fullName evidence="3">Pseudouridine synthase RsuA/RluA-like domain-containing protein</fullName>
    </recommendedName>
</protein>
<dbReference type="GO" id="GO:0003723">
    <property type="term" value="F:RNA binding"/>
    <property type="evidence" value="ECO:0007669"/>
    <property type="project" value="InterPro"/>
</dbReference>
<evidence type="ECO:0000256" key="1">
    <source>
        <dbReference type="ARBA" id="ARBA00010876"/>
    </source>
</evidence>
<comment type="similarity">
    <text evidence="1">Belongs to the pseudouridine synthase RluA family.</text>
</comment>
<dbReference type="Proteomes" id="UP000789595">
    <property type="component" value="Unassembled WGS sequence"/>
</dbReference>
<dbReference type="SUPFAM" id="SSF55120">
    <property type="entry name" value="Pseudouridine synthase"/>
    <property type="match status" value="1"/>
</dbReference>
<feature type="signal peptide" evidence="2">
    <location>
        <begin position="1"/>
        <end position="15"/>
    </location>
</feature>
<dbReference type="OrthoDB" id="418349at2759"/>
<proteinExistence type="inferred from homology"/>
<dbReference type="InterPro" id="IPR050188">
    <property type="entry name" value="RluA_PseudoU_synthase"/>
</dbReference>
<organism evidence="4">
    <name type="scientific">Pelagomonas calceolata</name>
    <dbReference type="NCBI Taxonomy" id="35677"/>
    <lineage>
        <taxon>Eukaryota</taxon>
        <taxon>Sar</taxon>
        <taxon>Stramenopiles</taxon>
        <taxon>Ochrophyta</taxon>
        <taxon>Pelagophyceae</taxon>
        <taxon>Pelagomonadales</taxon>
        <taxon>Pelagomonadaceae</taxon>
        <taxon>Pelagomonas</taxon>
    </lineage>
</organism>
<dbReference type="GO" id="GO:0000455">
    <property type="term" value="P:enzyme-directed rRNA pseudouridine synthesis"/>
    <property type="evidence" value="ECO:0007669"/>
    <property type="project" value="TreeGrafter"/>
</dbReference>